<feature type="compositionally biased region" description="Acidic residues" evidence="1">
    <location>
        <begin position="178"/>
        <end position="187"/>
    </location>
</feature>
<name>A0A836L7E5_9TRYP</name>
<reference evidence="2 3" key="1">
    <citation type="submission" date="2021-02" db="EMBL/GenBank/DDBJ databases">
        <title>Porcisia hertigi Genome sequencing and assembly.</title>
        <authorList>
            <person name="Almutairi H."/>
            <person name="Gatherer D."/>
        </authorList>
    </citation>
    <scope>NUCLEOTIDE SEQUENCE [LARGE SCALE GENOMIC DNA]</scope>
    <source>
        <strain evidence="2 3">C119</strain>
    </source>
</reference>
<feature type="region of interest" description="Disordered" evidence="1">
    <location>
        <begin position="245"/>
        <end position="266"/>
    </location>
</feature>
<gene>
    <name evidence="2" type="ORF">JKF63_03834</name>
</gene>
<dbReference type="Proteomes" id="UP000674318">
    <property type="component" value="Unassembled WGS sequence"/>
</dbReference>
<dbReference type="RefSeq" id="XP_067755038.1">
    <property type="nucleotide sequence ID" value="XM_067899832.1"/>
</dbReference>
<keyword evidence="3" id="KW-1185">Reference proteome</keyword>
<feature type="region of interest" description="Disordered" evidence="1">
    <location>
        <begin position="121"/>
        <end position="159"/>
    </location>
</feature>
<dbReference type="AlphaFoldDB" id="A0A836L7E5"/>
<feature type="region of interest" description="Disordered" evidence="1">
    <location>
        <begin position="171"/>
        <end position="198"/>
    </location>
</feature>
<proteinExistence type="predicted"/>
<sequence length="956" mass="105264">MSFFSLLFGRDVRVVGGGGTAAQASQGGVRKTASCAYAGGDDLQPKVILFNTPVELVPVRDSQHKRKPQPWMPHRESVPVSHDSLSLWSRLLCRPEVYDPHVEAAPLTHLLDLSRAHAVVEDDNKDDVPPAQEQERPFSGPITKGRSAAAALSHDEGEHGGEVEYAMTSSTMRNASSDVEELGEEEQQSNGEQSDTGESLLHPQAFHVFDTRRCRSRTSTFFSSLWSAETEHRCIAPLHGGGSVRPANTTIRASRSSNDSVASTERRLISQEELTRKRLQMRQQTREAARRAREHKEAWAALVASAALDTGGTRKCKAAEQTHERCAEEHHHLPSPVTSTSRTPLPKTSLLTNEALESLRHGTQPLLPHDVPQPFPARLGYDTQLPMTVRAGGTRGEEASLAVEHEAKESCCSRSSSGSSRLVLNDELVNVQTGLAVMYRTVVRCRDPALQMRHVNGQTALPRTHRAATTTTTAATAGRVQCTRAGKYPLGSRAYVERVMFAQRRQQECALFALLTEAHRQARGAYLHLAQLYYYYVIPILAHYTVEEESRGLERSLLQCGSGSLRVFHSDFCRTVVHHGCVPEMSGYGGASVSPAYCFQVQPVDYQMAEYRFEKAWRELFLEVKSYLGMQTCESASCSTLLVSSPHRDDAEADTDTTSCQSGSVCVAATVLHSMELFERQRHIHSAAQDATEWLCWYHYYVLPRVQSATSAEERTATLRTLLPAAPPQSPMAACQSSEEEEEEDVYDDAAGHTGDSVLRQPHPLEREYLPLSWTLACSPEQREKVLCYRRGLKLRAIRNSRTPQSVTSNHSAAHGAIDHTRMVNVAQSTSSVSVNTDEAPRKTVDANAVATSCGGYLLERGVGSGDLLKGVHEMRAGELTVKKMEEGVGELDLLGRSPPLLSDGAIRWQKDGALNSDDRDSVEIEEEEEEDASALGTYPVVNVGCFGLSFFSIFD</sequence>
<accession>A0A836L7E5</accession>
<feature type="region of interest" description="Disordered" evidence="1">
    <location>
        <begin position="310"/>
        <end position="346"/>
    </location>
</feature>
<feature type="compositionally biased region" description="Polar residues" evidence="1">
    <location>
        <begin position="246"/>
        <end position="263"/>
    </location>
</feature>
<evidence type="ECO:0000313" key="3">
    <source>
        <dbReference type="Proteomes" id="UP000674318"/>
    </source>
</evidence>
<dbReference type="GeneID" id="94289909"/>
<dbReference type="OrthoDB" id="265135at2759"/>
<feature type="compositionally biased region" description="Basic and acidic residues" evidence="1">
    <location>
        <begin position="121"/>
        <end position="136"/>
    </location>
</feature>
<feature type="compositionally biased region" description="Acidic residues" evidence="1">
    <location>
        <begin position="738"/>
        <end position="748"/>
    </location>
</feature>
<feature type="compositionally biased region" description="Basic and acidic residues" evidence="1">
    <location>
        <begin position="317"/>
        <end position="332"/>
    </location>
</feature>
<organism evidence="2 3">
    <name type="scientific">Porcisia hertigi</name>
    <dbReference type="NCBI Taxonomy" id="2761500"/>
    <lineage>
        <taxon>Eukaryota</taxon>
        <taxon>Discoba</taxon>
        <taxon>Euglenozoa</taxon>
        <taxon>Kinetoplastea</taxon>
        <taxon>Metakinetoplastina</taxon>
        <taxon>Trypanosomatida</taxon>
        <taxon>Trypanosomatidae</taxon>
        <taxon>Leishmaniinae</taxon>
        <taxon>Porcisia</taxon>
    </lineage>
</organism>
<evidence type="ECO:0000313" key="2">
    <source>
        <dbReference type="EMBL" id="KAG5497570.1"/>
    </source>
</evidence>
<dbReference type="EMBL" id="JAFJZO010000031">
    <property type="protein sequence ID" value="KAG5497570.1"/>
    <property type="molecule type" value="Genomic_DNA"/>
</dbReference>
<feature type="region of interest" description="Disordered" evidence="1">
    <location>
        <begin position="724"/>
        <end position="759"/>
    </location>
</feature>
<dbReference type="KEGG" id="phet:94289909"/>
<evidence type="ECO:0000256" key="1">
    <source>
        <dbReference type="SAM" id="MobiDB-lite"/>
    </source>
</evidence>
<protein>
    <submittedName>
        <fullName evidence="2">Uncharacterized protein</fullName>
    </submittedName>
</protein>
<comment type="caution">
    <text evidence="2">The sequence shown here is derived from an EMBL/GenBank/DDBJ whole genome shotgun (WGS) entry which is preliminary data.</text>
</comment>